<dbReference type="RefSeq" id="WP_201328507.1">
    <property type="nucleotide sequence ID" value="NZ_AP017470.1"/>
</dbReference>
<dbReference type="PROSITE" id="PS51257">
    <property type="entry name" value="PROKAR_LIPOPROTEIN"/>
    <property type="match status" value="1"/>
</dbReference>
<gene>
    <name evidence="1" type="ORF">TTHT_0583</name>
</gene>
<evidence type="ECO:0000313" key="1">
    <source>
        <dbReference type="EMBL" id="BBB32167.1"/>
    </source>
</evidence>
<name>A0A7R6PL83_9BACT</name>
<dbReference type="EMBL" id="AP017470">
    <property type="protein sequence ID" value="BBB32167.1"/>
    <property type="molecule type" value="Genomic_DNA"/>
</dbReference>
<dbReference type="InterPro" id="IPR023411">
    <property type="entry name" value="RNaseA_AS"/>
</dbReference>
<proteinExistence type="predicted"/>
<dbReference type="PROSITE" id="PS00127">
    <property type="entry name" value="RNASE_PANCREATIC"/>
    <property type="match status" value="1"/>
</dbReference>
<dbReference type="AlphaFoldDB" id="A0A7R6PL83"/>
<reference evidence="1 2" key="1">
    <citation type="journal article" date="2012" name="Extremophiles">
        <title>Thermotomaculum hydrothermale gen. nov., sp. nov., a novel heterotrophic thermophile within the phylum Acidobacteria from a deep-sea hydrothermal vent chimney in the Southern Okinawa Trough.</title>
        <authorList>
            <person name="Izumi H."/>
            <person name="Nunoura T."/>
            <person name="Miyazaki M."/>
            <person name="Mino S."/>
            <person name="Toki T."/>
            <person name="Takai K."/>
            <person name="Sako Y."/>
            <person name="Sawabe T."/>
            <person name="Nakagawa S."/>
        </authorList>
    </citation>
    <scope>NUCLEOTIDE SEQUENCE [LARGE SCALE GENOMIC DNA]</scope>
    <source>
        <strain evidence="1 2">AC55</strain>
    </source>
</reference>
<dbReference type="KEGG" id="thyd:TTHT_0583"/>
<protein>
    <recommendedName>
        <fullName evidence="3">Lipoprotein</fullName>
    </recommendedName>
</protein>
<accession>A0A7R6PL83</accession>
<keyword evidence="2" id="KW-1185">Reference proteome</keyword>
<sequence length="156" mass="18617">MRKLGFILVLISIFSISCKVHLSKYDKKCKKTNTFIFLFNKTVKYPLKLIVDGKEIPIIHKKGDKLYIYNLKDGEHEIDFISDFYIFNRPVKRIKKGKGLLCYQVVLVTKYPKDFYKDKLKKPPIGKRIVNFFKFWKSRKEEKQINKNEVYAVLKD</sequence>
<dbReference type="Proteomes" id="UP000595564">
    <property type="component" value="Chromosome"/>
</dbReference>
<evidence type="ECO:0008006" key="3">
    <source>
        <dbReference type="Google" id="ProtNLM"/>
    </source>
</evidence>
<organism evidence="1 2">
    <name type="scientific">Thermotomaculum hydrothermale</name>
    <dbReference type="NCBI Taxonomy" id="981385"/>
    <lineage>
        <taxon>Bacteria</taxon>
        <taxon>Pseudomonadati</taxon>
        <taxon>Acidobacteriota</taxon>
        <taxon>Holophagae</taxon>
        <taxon>Thermotomaculales</taxon>
        <taxon>Thermotomaculaceae</taxon>
        <taxon>Thermotomaculum</taxon>
    </lineage>
</organism>
<evidence type="ECO:0000313" key="2">
    <source>
        <dbReference type="Proteomes" id="UP000595564"/>
    </source>
</evidence>